<keyword evidence="1" id="KW-0472">Membrane</keyword>
<dbReference type="AlphaFoldDB" id="A0A0R2CKG0"/>
<name>A0A0R2CKG0_9LACO</name>
<dbReference type="Proteomes" id="UP000051131">
    <property type="component" value="Unassembled WGS sequence"/>
</dbReference>
<evidence type="ECO:0000313" key="2">
    <source>
        <dbReference type="EMBL" id="KRM92111.1"/>
    </source>
</evidence>
<reference evidence="2 3" key="1">
    <citation type="journal article" date="2015" name="Genome Announc.">
        <title>Expanding the biotechnology potential of lactobacilli through comparative genomics of 213 strains and associated genera.</title>
        <authorList>
            <person name="Sun Z."/>
            <person name="Harris H.M."/>
            <person name="McCann A."/>
            <person name="Guo C."/>
            <person name="Argimon S."/>
            <person name="Zhang W."/>
            <person name="Yang X."/>
            <person name="Jeffery I.B."/>
            <person name="Cooney J.C."/>
            <person name="Kagawa T.F."/>
            <person name="Liu W."/>
            <person name="Song Y."/>
            <person name="Salvetti E."/>
            <person name="Wrobel A."/>
            <person name="Rasinkangas P."/>
            <person name="Parkhill J."/>
            <person name="Rea M.C."/>
            <person name="O'Sullivan O."/>
            <person name="Ritari J."/>
            <person name="Douillard F.P."/>
            <person name="Paul Ross R."/>
            <person name="Yang R."/>
            <person name="Briner A.E."/>
            <person name="Felis G.E."/>
            <person name="de Vos W.M."/>
            <person name="Barrangou R."/>
            <person name="Klaenhammer T.R."/>
            <person name="Caufield P.W."/>
            <person name="Cui Y."/>
            <person name="Zhang H."/>
            <person name="O'Toole P.W."/>
        </authorList>
    </citation>
    <scope>NUCLEOTIDE SEQUENCE [LARGE SCALE GENOMIC DNA]</scope>
    <source>
        <strain evidence="2 3">DSM 21116</strain>
    </source>
</reference>
<keyword evidence="1" id="KW-0812">Transmembrane</keyword>
<keyword evidence="3" id="KW-1185">Reference proteome</keyword>
<sequence>MVDFSLYGGASMKKIGSGIGFWSKLSLLLALAQLVMAVYKEFQTAKNKNK</sequence>
<dbReference type="EMBL" id="AYZE01000008">
    <property type="protein sequence ID" value="KRM92111.1"/>
    <property type="molecule type" value="Genomic_DNA"/>
</dbReference>
<dbReference type="PATRIC" id="fig|1423729.3.peg.295"/>
<proteinExistence type="predicted"/>
<comment type="caution">
    <text evidence="2">The sequence shown here is derived from an EMBL/GenBank/DDBJ whole genome shotgun (WGS) entry which is preliminary data.</text>
</comment>
<accession>A0A0R2CKG0</accession>
<keyword evidence="1" id="KW-1133">Transmembrane helix</keyword>
<organism evidence="2 3">
    <name type="scientific">Liquorilactobacillus cacaonum DSM 21116</name>
    <dbReference type="NCBI Taxonomy" id="1423729"/>
    <lineage>
        <taxon>Bacteria</taxon>
        <taxon>Bacillati</taxon>
        <taxon>Bacillota</taxon>
        <taxon>Bacilli</taxon>
        <taxon>Lactobacillales</taxon>
        <taxon>Lactobacillaceae</taxon>
        <taxon>Liquorilactobacillus</taxon>
    </lineage>
</organism>
<feature type="transmembrane region" description="Helical" evidence="1">
    <location>
        <begin position="20"/>
        <end position="39"/>
    </location>
</feature>
<gene>
    <name evidence="2" type="ORF">FC80_GL000293</name>
</gene>
<protein>
    <submittedName>
        <fullName evidence="2">Uncharacterized protein</fullName>
    </submittedName>
</protein>
<evidence type="ECO:0000256" key="1">
    <source>
        <dbReference type="SAM" id="Phobius"/>
    </source>
</evidence>
<evidence type="ECO:0000313" key="3">
    <source>
        <dbReference type="Proteomes" id="UP000051131"/>
    </source>
</evidence>